<dbReference type="InterPro" id="IPR010982">
    <property type="entry name" value="Lambda_DNA-bd_dom_sf"/>
</dbReference>
<dbReference type="STRING" id="237069.SAMN05216498_1075"/>
<dbReference type="RefSeq" id="WP_093855584.1">
    <property type="nucleotide sequence ID" value="NZ_BJVZ01000001.1"/>
</dbReference>
<evidence type="ECO:0000313" key="2">
    <source>
        <dbReference type="EMBL" id="SDM99235.1"/>
    </source>
</evidence>
<dbReference type="AlphaFoldDB" id="A0A1G9XSS5"/>
<reference evidence="2 3" key="1">
    <citation type="submission" date="2016-10" db="EMBL/GenBank/DDBJ databases">
        <authorList>
            <person name="de Groot N.N."/>
        </authorList>
    </citation>
    <scope>NUCLEOTIDE SEQUENCE [LARGE SCALE GENOMIC DNA]</scope>
    <source>
        <strain evidence="2 3">CGMCC 1.3442</strain>
    </source>
</reference>
<dbReference type="GO" id="GO:0003677">
    <property type="term" value="F:DNA binding"/>
    <property type="evidence" value="ECO:0007669"/>
    <property type="project" value="InterPro"/>
</dbReference>
<dbReference type="Gene3D" id="1.10.260.40">
    <property type="entry name" value="lambda repressor-like DNA-binding domains"/>
    <property type="match status" value="1"/>
</dbReference>
<dbReference type="CDD" id="cd00093">
    <property type="entry name" value="HTH_XRE"/>
    <property type="match status" value="1"/>
</dbReference>
<protein>
    <submittedName>
        <fullName evidence="2">Helix-turn-helix</fullName>
    </submittedName>
</protein>
<accession>A0A1G9XSS5</accession>
<gene>
    <name evidence="2" type="ORF">SAMN05216498_1075</name>
</gene>
<feature type="domain" description="HTH cro/C1-type" evidence="1">
    <location>
        <begin position="15"/>
        <end position="43"/>
    </location>
</feature>
<proteinExistence type="predicted"/>
<dbReference type="Pfam" id="PF01381">
    <property type="entry name" value="HTH_3"/>
    <property type="match status" value="1"/>
</dbReference>
<sequence>MLSNKEIANLFAEKKLKRITNKQLATDLGITESTVSRWFNYKLKLSKQRENEIIEYINNHNDACERCGH</sequence>
<name>A0A1G9XSS5_9BACI</name>
<organism evidence="2 3">
    <name type="scientific">Tenuibacillus multivorans</name>
    <dbReference type="NCBI Taxonomy" id="237069"/>
    <lineage>
        <taxon>Bacteria</taxon>
        <taxon>Bacillati</taxon>
        <taxon>Bacillota</taxon>
        <taxon>Bacilli</taxon>
        <taxon>Bacillales</taxon>
        <taxon>Bacillaceae</taxon>
        <taxon>Tenuibacillus</taxon>
    </lineage>
</organism>
<dbReference type="InterPro" id="IPR001387">
    <property type="entry name" value="Cro/C1-type_HTH"/>
</dbReference>
<keyword evidence="3" id="KW-1185">Reference proteome</keyword>
<evidence type="ECO:0000259" key="1">
    <source>
        <dbReference type="Pfam" id="PF01381"/>
    </source>
</evidence>
<dbReference type="Proteomes" id="UP000199334">
    <property type="component" value="Unassembled WGS sequence"/>
</dbReference>
<evidence type="ECO:0000313" key="3">
    <source>
        <dbReference type="Proteomes" id="UP000199334"/>
    </source>
</evidence>
<dbReference type="EMBL" id="FNIG01000002">
    <property type="protein sequence ID" value="SDM99235.1"/>
    <property type="molecule type" value="Genomic_DNA"/>
</dbReference>
<dbReference type="SUPFAM" id="SSF47413">
    <property type="entry name" value="lambda repressor-like DNA-binding domains"/>
    <property type="match status" value="1"/>
</dbReference>